<evidence type="ECO:0000313" key="3">
    <source>
        <dbReference type="Proteomes" id="UP000503318"/>
    </source>
</evidence>
<keyword evidence="1" id="KW-0175">Coiled coil</keyword>
<accession>A0A6H0X5H9</accession>
<dbReference type="Proteomes" id="UP000503318">
    <property type="component" value="Segment"/>
</dbReference>
<sequence>MSKLDLLKDIDIVEYLEERDVVEGVVGKHNVTVRKVLDSEYVITVEGVKYEKVEGFDLLVELYQIKYFTKEDMNKKLEKISSDIQKVKLEKELREELNSLLKGIEENLVHIKALLLTSEEQGYTQNLFKLNTGYESIKIMNDIIKFIKHK</sequence>
<gene>
    <name evidence="2" type="ORF">TwortDSMZ_184</name>
</gene>
<dbReference type="EMBL" id="MT151386">
    <property type="protein sequence ID" value="QIW89180.1"/>
    <property type="molecule type" value="Genomic_DNA"/>
</dbReference>
<dbReference type="RefSeq" id="YP_238642.1">
    <property type="nucleotide sequence ID" value="NC_007021.1"/>
</dbReference>
<reference evidence="2 3" key="1">
    <citation type="submission" date="2020-03" db="EMBL/GenBank/DDBJ databases">
        <title>Variable regions in the genome of staphylococcal bacteriophage Twort.</title>
        <authorList>
            <person name="Glowacka-Rutkowska A."/>
            <person name="Gawor J."/>
            <person name="Lobocka M."/>
        </authorList>
    </citation>
    <scope>NUCLEOTIDE SEQUENCE [LARGE SCALE GENOMIC DNA]</scope>
</reference>
<feature type="coiled-coil region" evidence="1">
    <location>
        <begin position="70"/>
        <end position="107"/>
    </location>
</feature>
<evidence type="ECO:0000313" key="2">
    <source>
        <dbReference type="EMBL" id="QIW89180.1"/>
    </source>
</evidence>
<organismHost>
    <name type="scientific">Twortvirus twort</name>
    <dbReference type="NCBI Taxonomy" id="55510"/>
</organismHost>
<dbReference type="KEGG" id="vg:5130426"/>
<name>A0A6H0X5H9_BPTWO</name>
<proteinExistence type="predicted"/>
<evidence type="ECO:0000256" key="1">
    <source>
        <dbReference type="SAM" id="Coils"/>
    </source>
</evidence>
<organism evidence="2 3">
    <name type="scientific">Staphylococcus phage Twort (strain DSM 17442 / HER 48)</name>
    <name type="common">Bacteriophage Twort</name>
    <dbReference type="NCBI Taxonomy" id="2908167"/>
    <lineage>
        <taxon>Viruses</taxon>
        <taxon>Duplodnaviria</taxon>
        <taxon>Heunggongvirae</taxon>
        <taxon>Uroviricota</taxon>
        <taxon>Caudoviricetes</taxon>
        <taxon>Herelleviridae</taxon>
        <taxon>Twortvirinae</taxon>
        <taxon>Twortvirus</taxon>
        <taxon>Twortvirus twort</taxon>
    </lineage>
</organism>
<protein>
    <submittedName>
        <fullName evidence="2">Uncharacterized protein</fullName>
    </submittedName>
</protein>